<gene>
    <name evidence="1" type="ORF">METZ01_LOCUS214627</name>
</gene>
<name>A0A382FHU0_9ZZZZ</name>
<dbReference type="EMBL" id="UINC01049691">
    <property type="protein sequence ID" value="SVB61773.1"/>
    <property type="molecule type" value="Genomic_DNA"/>
</dbReference>
<proteinExistence type="predicted"/>
<evidence type="ECO:0000313" key="1">
    <source>
        <dbReference type="EMBL" id="SVB61773.1"/>
    </source>
</evidence>
<sequence>MAYKDHIALRGGFYYSNDLWYSKAYQDLRKSSRELLHCFCNELRWSGKGKNRTYVNNGKLSFTELQFKVRYGSCSATYLTARNQLIKCGFIKQTYRGGYARGDMAKYELLIVSGVKRDDQRWRRYPEKNWESDIPKPKKQLVGLATQFKKGKSGRKTKATLKK</sequence>
<reference evidence="1" key="1">
    <citation type="submission" date="2018-05" db="EMBL/GenBank/DDBJ databases">
        <authorList>
            <person name="Lanie J.A."/>
            <person name="Ng W.-L."/>
            <person name="Kazmierczak K.M."/>
            <person name="Andrzejewski T.M."/>
            <person name="Davidsen T.M."/>
            <person name="Wayne K.J."/>
            <person name="Tettelin H."/>
            <person name="Glass J.I."/>
            <person name="Rusch D."/>
            <person name="Podicherti R."/>
            <person name="Tsui H.-C.T."/>
            <person name="Winkler M.E."/>
        </authorList>
    </citation>
    <scope>NUCLEOTIDE SEQUENCE</scope>
</reference>
<dbReference type="AlphaFoldDB" id="A0A382FHU0"/>
<protein>
    <recommendedName>
        <fullName evidence="2">Bacteriophage lambda Replication protein O N-terminal domain-containing protein</fullName>
    </recommendedName>
</protein>
<evidence type="ECO:0008006" key="2">
    <source>
        <dbReference type="Google" id="ProtNLM"/>
    </source>
</evidence>
<accession>A0A382FHU0</accession>
<organism evidence="1">
    <name type="scientific">marine metagenome</name>
    <dbReference type="NCBI Taxonomy" id="408172"/>
    <lineage>
        <taxon>unclassified sequences</taxon>
        <taxon>metagenomes</taxon>
        <taxon>ecological metagenomes</taxon>
    </lineage>
</organism>